<evidence type="ECO:0000313" key="3">
    <source>
        <dbReference type="Proteomes" id="UP000028713"/>
    </source>
</evidence>
<comment type="caution">
    <text evidence="2">The sequence shown here is derived from an EMBL/GenBank/DDBJ whole genome shotgun (WGS) entry which is preliminary data.</text>
</comment>
<dbReference type="Gene3D" id="3.90.950.20">
    <property type="entry name" value="CinA-like"/>
    <property type="match status" value="1"/>
</dbReference>
<proteinExistence type="predicted"/>
<dbReference type="STRING" id="236814.IX39_07815"/>
<dbReference type="Proteomes" id="UP000028713">
    <property type="component" value="Unassembled WGS sequence"/>
</dbReference>
<keyword evidence="3" id="KW-1185">Reference proteome</keyword>
<dbReference type="RefSeq" id="WP_034674865.1">
    <property type="nucleotide sequence ID" value="NZ_FPAP01000001.1"/>
</dbReference>
<dbReference type="InterPro" id="IPR008136">
    <property type="entry name" value="CinA_C"/>
</dbReference>
<evidence type="ECO:0000313" key="2">
    <source>
        <dbReference type="EMBL" id="KFF00538.1"/>
    </source>
</evidence>
<organism evidence="2 3">
    <name type="scientific">Chryseobacterium formosense</name>
    <dbReference type="NCBI Taxonomy" id="236814"/>
    <lineage>
        <taxon>Bacteria</taxon>
        <taxon>Pseudomonadati</taxon>
        <taxon>Bacteroidota</taxon>
        <taxon>Flavobacteriia</taxon>
        <taxon>Flavobacteriales</taxon>
        <taxon>Weeksellaceae</taxon>
        <taxon>Chryseobacterium group</taxon>
        <taxon>Chryseobacterium</taxon>
    </lineage>
</organism>
<dbReference type="SUPFAM" id="SSF142433">
    <property type="entry name" value="CinA-like"/>
    <property type="match status" value="1"/>
</dbReference>
<dbReference type="eggNOG" id="COG1546">
    <property type="taxonomic scope" value="Bacteria"/>
</dbReference>
<dbReference type="EMBL" id="JPRP01000001">
    <property type="protein sequence ID" value="KFF00538.1"/>
    <property type="molecule type" value="Genomic_DNA"/>
</dbReference>
<reference evidence="2 3" key="1">
    <citation type="submission" date="2014-07" db="EMBL/GenBank/DDBJ databases">
        <title>Genome of Chryseobacterium formosense LMG 24722.</title>
        <authorList>
            <person name="Pipes S.E."/>
            <person name="Stropko S.J."/>
            <person name="Newman J.D."/>
        </authorList>
    </citation>
    <scope>NUCLEOTIDE SEQUENCE [LARGE SCALE GENOMIC DNA]</scope>
    <source>
        <strain evidence="2 3">LMG 24722</strain>
    </source>
</reference>
<evidence type="ECO:0000259" key="1">
    <source>
        <dbReference type="Pfam" id="PF02464"/>
    </source>
</evidence>
<gene>
    <name evidence="2" type="ORF">IX39_07815</name>
</gene>
<dbReference type="InterPro" id="IPR036653">
    <property type="entry name" value="CinA-like_C"/>
</dbReference>
<dbReference type="Pfam" id="PF02464">
    <property type="entry name" value="CinA"/>
    <property type="match status" value="1"/>
</dbReference>
<protein>
    <submittedName>
        <fullName evidence="2">Damage-inducible protein CinA</fullName>
    </submittedName>
</protein>
<sequence length="164" mass="18342">MKFQQSLLDYISTSLITMNEKVSIAESITSGLIQLAFSQMPNAKLFYKGGITTFTVPEKVNFLNINRIEVEENGFETQKMADTMAVKVAESFATDWGIASTGYAASVRNSGFKVYSFCSFSYKGEIVLSKRIELPNKTQALDSQLYYTEFILGCYKSALNQILI</sequence>
<accession>A0A085Z7X4</accession>
<feature type="domain" description="CinA C-terminal" evidence="1">
    <location>
        <begin position="6"/>
        <end position="106"/>
    </location>
</feature>
<dbReference type="AlphaFoldDB" id="A0A085Z7X4"/>
<name>A0A085Z7X4_9FLAO</name>
<dbReference type="OrthoDB" id="1252536at2"/>